<dbReference type="OrthoDB" id="427974at2759"/>
<feature type="region of interest" description="Disordered" evidence="1">
    <location>
        <begin position="252"/>
        <end position="300"/>
    </location>
</feature>
<evidence type="ECO:0000313" key="3">
    <source>
        <dbReference type="EMBL" id="OLQ02141.1"/>
    </source>
</evidence>
<evidence type="ECO:0000259" key="2">
    <source>
        <dbReference type="Pfam" id="PF13229"/>
    </source>
</evidence>
<keyword evidence="4" id="KW-1185">Reference proteome</keyword>
<dbReference type="InterPro" id="IPR011050">
    <property type="entry name" value="Pectin_lyase_fold/virulence"/>
</dbReference>
<feature type="compositionally biased region" description="Polar residues" evidence="1">
    <location>
        <begin position="592"/>
        <end position="601"/>
    </location>
</feature>
<dbReference type="InterPro" id="IPR039448">
    <property type="entry name" value="Beta_helix"/>
</dbReference>
<name>A0A1Q9E404_SYMMI</name>
<gene>
    <name evidence="3" type="ORF">AK812_SmicGene15086</name>
</gene>
<accession>A0A1Q9E404</accession>
<evidence type="ECO:0000256" key="1">
    <source>
        <dbReference type="SAM" id="MobiDB-lite"/>
    </source>
</evidence>
<protein>
    <recommendedName>
        <fullName evidence="2">Right handed beta helix domain-containing protein</fullName>
    </recommendedName>
</protein>
<proteinExistence type="predicted"/>
<feature type="region of interest" description="Disordered" evidence="1">
    <location>
        <begin position="656"/>
        <end position="690"/>
    </location>
</feature>
<reference evidence="3 4" key="1">
    <citation type="submission" date="2016-02" db="EMBL/GenBank/DDBJ databases">
        <title>Genome analysis of coral dinoflagellate symbionts highlights evolutionary adaptations to a symbiotic lifestyle.</title>
        <authorList>
            <person name="Aranda M."/>
            <person name="Li Y."/>
            <person name="Liew Y.J."/>
            <person name="Baumgarten S."/>
            <person name="Simakov O."/>
            <person name="Wilson M."/>
            <person name="Piel J."/>
            <person name="Ashoor H."/>
            <person name="Bougouffa S."/>
            <person name="Bajic V.B."/>
            <person name="Ryu T."/>
            <person name="Ravasi T."/>
            <person name="Bayer T."/>
            <person name="Micklem G."/>
            <person name="Kim H."/>
            <person name="Bhak J."/>
            <person name="Lajeunesse T.C."/>
            <person name="Voolstra C.R."/>
        </authorList>
    </citation>
    <scope>NUCLEOTIDE SEQUENCE [LARGE SCALE GENOMIC DNA]</scope>
    <source>
        <strain evidence="3 4">CCMP2467</strain>
    </source>
</reference>
<feature type="compositionally biased region" description="Polar residues" evidence="1">
    <location>
        <begin position="665"/>
        <end position="681"/>
    </location>
</feature>
<comment type="caution">
    <text evidence="3">The sequence shown here is derived from an EMBL/GenBank/DDBJ whole genome shotgun (WGS) entry which is preliminary data.</text>
</comment>
<dbReference type="Pfam" id="PF13229">
    <property type="entry name" value="Beta_helix"/>
    <property type="match status" value="1"/>
</dbReference>
<dbReference type="Proteomes" id="UP000186817">
    <property type="component" value="Unassembled WGS sequence"/>
</dbReference>
<dbReference type="EMBL" id="LSRX01000272">
    <property type="protein sequence ID" value="OLQ02141.1"/>
    <property type="molecule type" value="Genomic_DNA"/>
</dbReference>
<organism evidence="3 4">
    <name type="scientific">Symbiodinium microadriaticum</name>
    <name type="common">Dinoflagellate</name>
    <name type="synonym">Zooxanthella microadriatica</name>
    <dbReference type="NCBI Taxonomy" id="2951"/>
    <lineage>
        <taxon>Eukaryota</taxon>
        <taxon>Sar</taxon>
        <taxon>Alveolata</taxon>
        <taxon>Dinophyceae</taxon>
        <taxon>Suessiales</taxon>
        <taxon>Symbiodiniaceae</taxon>
        <taxon>Symbiodinium</taxon>
    </lineage>
</organism>
<sequence>MKPVVGTLEKQAGASLPGRVSKECGNSRAGDSAPEAARALVGSEAMLQKLLEWFQFLFLPPSGLICKLGGATASASLMRRVVSCERALFSAPMVSNSVYARKYSVLEHYVRRHFLAFVALYNSRRGSSMEEAQCIAACRLHLETLLAIAGLDMDDHLTRRVFLQLSVLDFFVGEIELEHVTTQMQQNFLRRQNKAGSAWPQDSVESPSVSLFVGSKLACAALEDPEWRSRRSPCARSGAFLKEDDGPTVIQNTAETAPTSPFHGNIRSNRQWPRGNGNEVSTTRGRRKTRGQRNQTGTLERPVLQRFLHDPAQGRGPAAGAVDVYSAAIPAALMSAAGVGDVSMGVAIPDTDSKTVLFLDNFDEIRYLEKEIAEPSEAALWTSGRELPLPVIDEVIIYTAGAALAKTDLSAEVSGEISCVRTPRCVVEGAPWPASSRRRPPMDQDVPGNYWDLRPLTLENVSKHQLQGATKGLQQEAAVSWGMDQISAESFFSGLIPLRPPTGEGPMGRIWRSDMHGLNGWVPADMVNPERPGKQIRMRLKRTLNTILQLRENSPDRVHDELQRLARRSGFARNLITGLLEREGDPDEEAQGGNTTTSPSTDGVHHQPVPGVCILDDGFDFDAFLKGEPLKLFSQAAGKVWVHQPHMDAVLMQKRANREERGSPRGSSVPASGRLVTSSRPPSVCAAHRKAPEAEKAELLFRLSQEYRRLGEKMPKGLKIASVPSQPPSEMSAAQVKTTQVPVPRNPRPRPVAPLMLAGLPASMQGPELLGGQVSKIEQVLADSTPAVAPKTLSRIRGPDGYPRFGSKVHDLLTKEAAVDVPALQAELSEKAQEVGAENAVLQDVDIVNQDRFVAVHLRCKGRPRVQGCHIESRGIGILAGLVIAGRCQGIFEACVISDCRSAGIRLRNDAQPVLRSNVVIGCRGDMSKFLMSRHYALVIRGLAAYSVMPANEARGIGGRSYGPENAAAPPAASSEWEVEDGATIAIVTAKEAYWLPDSSHLSDGEEVLNEKIEKTTYIDVFNVYKCIFVFFFKQFNILYHE</sequence>
<feature type="domain" description="Right handed beta helix" evidence="2">
    <location>
        <begin position="838"/>
        <end position="925"/>
    </location>
</feature>
<dbReference type="SUPFAM" id="SSF51126">
    <property type="entry name" value="Pectin lyase-like"/>
    <property type="match status" value="1"/>
</dbReference>
<evidence type="ECO:0000313" key="4">
    <source>
        <dbReference type="Proteomes" id="UP000186817"/>
    </source>
</evidence>
<dbReference type="AlphaFoldDB" id="A0A1Q9E404"/>
<feature type="region of interest" description="Disordered" evidence="1">
    <location>
        <begin position="581"/>
        <end position="609"/>
    </location>
</feature>